<dbReference type="Pfam" id="PF06470">
    <property type="entry name" value="SMC_hinge"/>
    <property type="match status" value="1"/>
</dbReference>
<reference evidence="4" key="1">
    <citation type="journal article" date="2019" name="Int. J. Syst. Evol. Microbiol.">
        <title>The Global Catalogue of Microorganisms (GCM) 10K type strain sequencing project: providing services to taxonomists for standard genome sequencing and annotation.</title>
        <authorList>
            <consortium name="The Broad Institute Genomics Platform"/>
            <consortium name="The Broad Institute Genome Sequencing Center for Infectious Disease"/>
            <person name="Wu L."/>
            <person name="Ma J."/>
        </authorList>
    </citation>
    <scope>NUCLEOTIDE SEQUENCE [LARGE SCALE GENOMIC DNA]</scope>
    <source>
        <strain evidence="4">CGMCC 1.15772</strain>
    </source>
</reference>
<organism evidence="3 4">
    <name type="scientific">Deinococcus lacus</name>
    <dbReference type="NCBI Taxonomy" id="392561"/>
    <lineage>
        <taxon>Bacteria</taxon>
        <taxon>Thermotogati</taxon>
        <taxon>Deinococcota</taxon>
        <taxon>Deinococci</taxon>
        <taxon>Deinococcales</taxon>
        <taxon>Deinococcaceae</taxon>
        <taxon>Deinococcus</taxon>
    </lineage>
</organism>
<dbReference type="PANTHER" id="PTHR43977">
    <property type="entry name" value="STRUCTURAL MAINTENANCE OF CHROMOSOMES PROTEIN 3"/>
    <property type="match status" value="1"/>
</dbReference>
<proteinExistence type="predicted"/>
<dbReference type="Gene3D" id="1.20.1060.20">
    <property type="match status" value="1"/>
</dbReference>
<protein>
    <recommendedName>
        <fullName evidence="2">SMC hinge domain-containing protein</fullName>
    </recommendedName>
</protein>
<feature type="domain" description="SMC hinge" evidence="2">
    <location>
        <begin position="218"/>
        <end position="267"/>
    </location>
</feature>
<evidence type="ECO:0000313" key="4">
    <source>
        <dbReference type="Proteomes" id="UP001596297"/>
    </source>
</evidence>
<keyword evidence="4" id="KW-1185">Reference proteome</keyword>
<gene>
    <name evidence="3" type="ORF">ACFP81_02440</name>
</gene>
<dbReference type="InterPro" id="IPR010935">
    <property type="entry name" value="SMC_hinge"/>
</dbReference>
<name>A0ABW1YBZ8_9DEIO</name>
<evidence type="ECO:0000259" key="2">
    <source>
        <dbReference type="Pfam" id="PF06470"/>
    </source>
</evidence>
<sequence>MAREAVAQARSRHEAHRSAEAALEAARTAWTQVGRYQQHLDTEQARLRAELSALPSGPPPLPRPDLAAASAEVQAARQAAQAAETDLRALEQRLEALRAQAQRSAEARARQQASQATLGQQRAETQAALSALHPQWVQAQQVLEQAQAGAAEAAGAQASWQRAEAEQQAERSRLATQLAGLRAQIPPLEREKARLEQALNAYARYGEGARNALRLDHPGIVGSVADLLSVPAELETAVTAALGRRLEQVVVSRAEDAQDIIAQLRQLGGGLLFCRWTCCGHAPAVTGPCWQRWASSAIWQTSVLRIPRWSGRAFWPIP</sequence>
<dbReference type="Proteomes" id="UP001596297">
    <property type="component" value="Unassembled WGS sequence"/>
</dbReference>
<dbReference type="RefSeq" id="WP_380082003.1">
    <property type="nucleotide sequence ID" value="NZ_JBHSWD010000001.1"/>
</dbReference>
<evidence type="ECO:0000313" key="3">
    <source>
        <dbReference type="EMBL" id="MFC6590997.1"/>
    </source>
</evidence>
<dbReference type="InterPro" id="IPR036277">
    <property type="entry name" value="SMC_hinge_sf"/>
</dbReference>
<feature type="coiled-coil region" evidence="1">
    <location>
        <begin position="66"/>
        <end position="107"/>
    </location>
</feature>
<comment type="caution">
    <text evidence="3">The sequence shown here is derived from an EMBL/GenBank/DDBJ whole genome shotgun (WGS) entry which is preliminary data.</text>
</comment>
<dbReference type="SUPFAM" id="SSF75553">
    <property type="entry name" value="Smc hinge domain"/>
    <property type="match status" value="1"/>
</dbReference>
<dbReference type="EMBL" id="JBHSWD010000001">
    <property type="protein sequence ID" value="MFC6590997.1"/>
    <property type="molecule type" value="Genomic_DNA"/>
</dbReference>
<accession>A0ABW1YBZ8</accession>
<evidence type="ECO:0000256" key="1">
    <source>
        <dbReference type="SAM" id="Coils"/>
    </source>
</evidence>
<keyword evidence="1" id="KW-0175">Coiled coil</keyword>